<accession>A0A485L241</accession>
<dbReference type="EMBL" id="CAADRA010005595">
    <property type="protein sequence ID" value="VFT91589.1"/>
    <property type="molecule type" value="Genomic_DNA"/>
</dbReference>
<dbReference type="PROSITE" id="PS50003">
    <property type="entry name" value="PH_DOMAIN"/>
    <property type="match status" value="1"/>
</dbReference>
<dbReference type="SUPFAM" id="SSF50729">
    <property type="entry name" value="PH domain-like"/>
    <property type="match status" value="1"/>
</dbReference>
<gene>
    <name evidence="3" type="primary">Aste57867_14771</name>
    <name evidence="2" type="ORF">As57867_014716</name>
    <name evidence="3" type="ORF">ASTE57867_14771</name>
</gene>
<dbReference type="Pfam" id="PF00169">
    <property type="entry name" value="PH"/>
    <property type="match status" value="1"/>
</dbReference>
<evidence type="ECO:0000313" key="4">
    <source>
        <dbReference type="Proteomes" id="UP000332933"/>
    </source>
</evidence>
<dbReference type="Proteomes" id="UP000332933">
    <property type="component" value="Unassembled WGS sequence"/>
</dbReference>
<dbReference type="OrthoDB" id="63102at2759"/>
<evidence type="ECO:0000313" key="3">
    <source>
        <dbReference type="EMBL" id="VFT91589.1"/>
    </source>
</evidence>
<dbReference type="AlphaFoldDB" id="A0A485L241"/>
<feature type="domain" description="PH" evidence="1">
    <location>
        <begin position="693"/>
        <end position="795"/>
    </location>
</feature>
<keyword evidence="4" id="KW-1185">Reference proteome</keyword>
<evidence type="ECO:0000313" key="2">
    <source>
        <dbReference type="EMBL" id="KAF0694360.1"/>
    </source>
</evidence>
<dbReference type="Gene3D" id="3.40.50.300">
    <property type="entry name" value="P-loop containing nucleotide triphosphate hydrolases"/>
    <property type="match status" value="1"/>
</dbReference>
<dbReference type="InterPro" id="IPR027417">
    <property type="entry name" value="P-loop_NTPase"/>
</dbReference>
<reference evidence="3 4" key="1">
    <citation type="submission" date="2019-03" db="EMBL/GenBank/DDBJ databases">
        <authorList>
            <person name="Gaulin E."/>
            <person name="Dumas B."/>
        </authorList>
    </citation>
    <scope>NUCLEOTIDE SEQUENCE [LARGE SCALE GENOMIC DNA]</scope>
    <source>
        <strain evidence="3">CBS 568.67</strain>
    </source>
</reference>
<dbReference type="InterPro" id="IPR001849">
    <property type="entry name" value="PH_domain"/>
</dbReference>
<sequence>MASRSKAANTPSVAGTPEVNLTLKPFVTEDAGGKWVVNEEMTELLDNEARAMLKVALVVVIEMLPADPTPPKGPKGLFIVRDPIKVDDEDGSLTYLLVLRNVDLTQRTQWAWGTLALVLASHAIFVRSGHVYSDGFRNFSFVTRLLDVEMVPGDADFDADVNNRLLKRHAPKFTYVVVDVDKKECGGDSFGVYFEKVLGAPNGKYDYSAMMLVQNLFPSRDCFGIKSSMFKSSDAPHSAAKIVGAATDGPPLHKQLFGRYLCCSVVAQLVHAIVPTLSDAAVDHLKLWDIVADISRATWQSLADTVVGTYADWMHAKVLPYEPVKVDATLIVDLTEIKMGIKQHEDDFSVIDHGQGEHSVFDEYGNLKKNVPKPKETTLDVGILQFLKKKKTGLQRQASSAAVVVATDNIDSTFEPYFEAMRKYEVPVKYIQNQTRDKMPLDESTLAARHADCVALAQGQLDPFVALSIPSQDECFSGEWSLVAARARLDRAMAALEQEFVAANAAASAAFCTKLVRYLHGIVMEKTHTDDVASTQSKLMIFLIAYRANIEAMTSQYNFLAKGPSAAAVLAGYLHAVVPAQIQKAVSAAHRLFEIQQGKLVDAVAQGKQALVAANQSLVASNGVRADCMRREMEGQRMVDERKVDQARMIESSILETQGQIDRALREKEMLFAKTVETTQETVATVEIIAKKPKEFSGYLFRQEGSGLLGKKWKQSFFVLKDGRFLCFKAKSYFEEGRESMEPPINVSGYTVLESRNHNNEFKLAPPTAGRTYCFRAPSDDDKTAWVQKFNEASNF</sequence>
<dbReference type="EMBL" id="VJMH01005574">
    <property type="protein sequence ID" value="KAF0694360.1"/>
    <property type="molecule type" value="Genomic_DNA"/>
</dbReference>
<protein>
    <submittedName>
        <fullName evidence="3">Aste57867_14771 protein</fullName>
    </submittedName>
</protein>
<proteinExistence type="predicted"/>
<reference evidence="2" key="2">
    <citation type="submission" date="2019-06" db="EMBL/GenBank/DDBJ databases">
        <title>Genomics analysis of Aphanomyces spp. identifies a new class of oomycete effector associated with host adaptation.</title>
        <authorList>
            <person name="Gaulin E."/>
        </authorList>
    </citation>
    <scope>NUCLEOTIDE SEQUENCE</scope>
    <source>
        <strain evidence="2">CBS 578.67</strain>
    </source>
</reference>
<name>A0A485L241_9STRA</name>
<dbReference type="InterPro" id="IPR011993">
    <property type="entry name" value="PH-like_dom_sf"/>
</dbReference>
<evidence type="ECO:0000259" key="1">
    <source>
        <dbReference type="PROSITE" id="PS50003"/>
    </source>
</evidence>
<dbReference type="Gene3D" id="2.30.29.30">
    <property type="entry name" value="Pleckstrin-homology domain (PH domain)/Phosphotyrosine-binding domain (PTB)"/>
    <property type="match status" value="1"/>
</dbReference>
<organism evidence="3 4">
    <name type="scientific">Aphanomyces stellatus</name>
    <dbReference type="NCBI Taxonomy" id="120398"/>
    <lineage>
        <taxon>Eukaryota</taxon>
        <taxon>Sar</taxon>
        <taxon>Stramenopiles</taxon>
        <taxon>Oomycota</taxon>
        <taxon>Saprolegniomycetes</taxon>
        <taxon>Saprolegniales</taxon>
        <taxon>Verrucalvaceae</taxon>
        <taxon>Aphanomyces</taxon>
    </lineage>
</organism>
<dbReference type="SMART" id="SM00233">
    <property type="entry name" value="PH"/>
    <property type="match status" value="1"/>
</dbReference>